<dbReference type="Pfam" id="PF02801">
    <property type="entry name" value="Ketoacyl-synt_C"/>
    <property type="match status" value="1"/>
</dbReference>
<dbReference type="InterPro" id="IPR020841">
    <property type="entry name" value="PKS_Beta-ketoAc_synthase_dom"/>
</dbReference>
<dbReference type="RefSeq" id="XP_040739130.1">
    <property type="nucleotide sequence ID" value="XM_040890769.1"/>
</dbReference>
<dbReference type="Gene3D" id="3.40.366.10">
    <property type="entry name" value="Malonyl-Coenzyme A Acyl Carrier Protein, domain 2"/>
    <property type="match status" value="1"/>
</dbReference>
<dbReference type="InterPro" id="IPR041550">
    <property type="entry name" value="FASI_helical"/>
</dbReference>
<dbReference type="Gene3D" id="6.10.140.1410">
    <property type="match status" value="1"/>
</dbReference>
<accession>A0A1Y1VRT7</accession>
<dbReference type="PANTHER" id="PTHR10982">
    <property type="entry name" value="MALONYL COA-ACYL CARRIER PROTEIN TRANSACYLASE"/>
    <property type="match status" value="1"/>
</dbReference>
<dbReference type="PRINTS" id="PR01483">
    <property type="entry name" value="FASYNTHASE"/>
</dbReference>
<dbReference type="GO" id="GO:0004312">
    <property type="term" value="F:fatty acid synthase activity"/>
    <property type="evidence" value="ECO:0007669"/>
    <property type="project" value="InterPro"/>
</dbReference>
<dbReference type="SUPFAM" id="SSF53901">
    <property type="entry name" value="Thiolase-like"/>
    <property type="match status" value="2"/>
</dbReference>
<dbReference type="InterPro" id="IPR003965">
    <property type="entry name" value="Fatty_acid_synthase"/>
</dbReference>
<dbReference type="GO" id="GO:0016787">
    <property type="term" value="F:hydrolase activity"/>
    <property type="evidence" value="ECO:0007669"/>
    <property type="project" value="UniProtKB-KW"/>
</dbReference>
<dbReference type="GeneID" id="63807417"/>
<dbReference type="Pfam" id="PF00109">
    <property type="entry name" value="ketoacyl-synt"/>
    <property type="match status" value="1"/>
</dbReference>
<dbReference type="Gene3D" id="3.40.50.720">
    <property type="entry name" value="NAD(P)-binding Rossmann-like Domain"/>
    <property type="match status" value="2"/>
</dbReference>
<comment type="caution">
    <text evidence="9">The sequence shown here is derived from an EMBL/GenBank/DDBJ whole genome shotgun (WGS) entry which is preliminary data.</text>
</comment>
<dbReference type="InterPro" id="IPR040899">
    <property type="entry name" value="Fas_alpha_ACP"/>
</dbReference>
<dbReference type="Pfam" id="PF17951">
    <property type="entry name" value="FAS_meander"/>
    <property type="match status" value="1"/>
</dbReference>
<protein>
    <submittedName>
        <fullName evidence="9">Uncharacterized protein</fullName>
    </submittedName>
</protein>
<keyword evidence="10" id="KW-1185">Reference proteome</keyword>
<dbReference type="Pfam" id="PF01575">
    <property type="entry name" value="MaoC_dehydratas"/>
    <property type="match status" value="1"/>
</dbReference>
<dbReference type="GO" id="GO:0005835">
    <property type="term" value="C:fatty acid synthase complex"/>
    <property type="evidence" value="ECO:0007669"/>
    <property type="project" value="InterPro"/>
</dbReference>
<dbReference type="OrthoDB" id="4251012at2759"/>
<dbReference type="SMART" id="SM00827">
    <property type="entry name" value="PKS_AT"/>
    <property type="match status" value="1"/>
</dbReference>
<dbReference type="Pfam" id="PF18325">
    <property type="entry name" value="Fas_alpha_ACP"/>
    <property type="match status" value="1"/>
</dbReference>
<keyword evidence="4" id="KW-0378">Hydrolase</keyword>
<evidence type="ECO:0000256" key="5">
    <source>
        <dbReference type="ARBA" id="ARBA00022857"/>
    </source>
</evidence>
<evidence type="ECO:0000256" key="6">
    <source>
        <dbReference type="ARBA" id="ARBA00023002"/>
    </source>
</evidence>
<dbReference type="Gene3D" id="3.10.129.10">
    <property type="entry name" value="Hotdog Thioesterase"/>
    <property type="match status" value="1"/>
</dbReference>
<dbReference type="InterPro" id="IPR047224">
    <property type="entry name" value="FAS_alpha_su_C"/>
</dbReference>
<dbReference type="InterPro" id="IPR016039">
    <property type="entry name" value="Thiolase-like"/>
</dbReference>
<dbReference type="GO" id="GO:0019171">
    <property type="term" value="F:(3R)-hydroxyacyl-[acyl-carrier-protein] dehydratase activity"/>
    <property type="evidence" value="ECO:0007669"/>
    <property type="project" value="InterPro"/>
</dbReference>
<dbReference type="GO" id="GO:0004315">
    <property type="term" value="F:3-oxoacyl-[acyl-carrier-protein] synthase activity"/>
    <property type="evidence" value="ECO:0007669"/>
    <property type="project" value="InterPro"/>
</dbReference>
<keyword evidence="2" id="KW-0597">Phosphoprotein</keyword>
<dbReference type="Gene3D" id="6.10.250.1930">
    <property type="match status" value="1"/>
</dbReference>
<dbReference type="GO" id="GO:0006633">
    <property type="term" value="P:fatty acid biosynthetic process"/>
    <property type="evidence" value="ECO:0007669"/>
    <property type="project" value="InterPro"/>
</dbReference>
<evidence type="ECO:0000256" key="2">
    <source>
        <dbReference type="ARBA" id="ARBA00022553"/>
    </source>
</evidence>
<dbReference type="InterPro" id="IPR002539">
    <property type="entry name" value="MaoC-like_dom"/>
</dbReference>
<dbReference type="InterPro" id="IPR029069">
    <property type="entry name" value="HotDog_dom_sf"/>
</dbReference>
<evidence type="ECO:0000313" key="9">
    <source>
        <dbReference type="EMBL" id="ORX63977.1"/>
    </source>
</evidence>
<dbReference type="PROSITE" id="PS00606">
    <property type="entry name" value="KS3_1"/>
    <property type="match status" value="1"/>
</dbReference>
<evidence type="ECO:0000256" key="1">
    <source>
        <dbReference type="ARBA" id="ARBA00022450"/>
    </source>
</evidence>
<dbReference type="InterPro" id="IPR014030">
    <property type="entry name" value="Ketoacyl_synth_N"/>
</dbReference>
<dbReference type="Gene3D" id="3.90.25.70">
    <property type="match status" value="1"/>
</dbReference>
<dbReference type="InterPro" id="IPR040883">
    <property type="entry name" value="FAS_meander"/>
</dbReference>
<evidence type="ECO:0000256" key="3">
    <source>
        <dbReference type="ARBA" id="ARBA00022679"/>
    </source>
</evidence>
<dbReference type="Gene3D" id="3.30.1120.100">
    <property type="match status" value="1"/>
</dbReference>
<dbReference type="FunFam" id="3.40.366.10:FF:000009">
    <property type="entry name" value="Fatty acid synthase Fas"/>
    <property type="match status" value="1"/>
</dbReference>
<dbReference type="SUPFAM" id="SSF52151">
    <property type="entry name" value="FabD/lysophospholipase-like"/>
    <property type="match status" value="1"/>
</dbReference>
<dbReference type="EMBL" id="MCFD01000136">
    <property type="protein sequence ID" value="ORX63977.1"/>
    <property type="molecule type" value="Genomic_DNA"/>
</dbReference>
<feature type="domain" description="Ketosynthase family 3 (KS3)" evidence="8">
    <location>
        <begin position="1714"/>
        <end position="2233"/>
    </location>
</feature>
<dbReference type="FunFam" id="3.90.25.70:FF:000001">
    <property type="entry name" value="Fatty acid synthase subunit alpha"/>
    <property type="match status" value="1"/>
</dbReference>
<dbReference type="InterPro" id="IPR014043">
    <property type="entry name" value="Acyl_transferase_dom"/>
</dbReference>
<dbReference type="PROSITE" id="PS52004">
    <property type="entry name" value="KS3_2"/>
    <property type="match status" value="1"/>
</dbReference>
<proteinExistence type="predicted"/>
<dbReference type="GO" id="GO:0008897">
    <property type="term" value="F:holo-[acyl-carrier-protein] synthase activity"/>
    <property type="evidence" value="ECO:0007669"/>
    <property type="project" value="InterPro"/>
</dbReference>
<name>A0A1Y1VRT7_9FUNG</name>
<keyword evidence="1" id="KW-0596">Phosphopantetheine</keyword>
<organism evidence="9 10">
    <name type="scientific">Linderina pennispora</name>
    <dbReference type="NCBI Taxonomy" id="61395"/>
    <lineage>
        <taxon>Eukaryota</taxon>
        <taxon>Fungi</taxon>
        <taxon>Fungi incertae sedis</taxon>
        <taxon>Zoopagomycota</taxon>
        <taxon>Kickxellomycotina</taxon>
        <taxon>Kickxellomycetes</taxon>
        <taxon>Kickxellales</taxon>
        <taxon>Kickxellaceae</taxon>
        <taxon>Linderina</taxon>
    </lineage>
</organism>
<dbReference type="Gene3D" id="3.30.70.2490">
    <property type="match status" value="1"/>
</dbReference>
<dbReference type="InterPro" id="IPR018201">
    <property type="entry name" value="Ketoacyl_synth_AS"/>
</dbReference>
<dbReference type="PANTHER" id="PTHR10982:SF21">
    <property type="entry name" value="FATTY ACID SYNTHASE SUBUNIT BETA"/>
    <property type="match status" value="1"/>
</dbReference>
<dbReference type="InterPro" id="IPR016035">
    <property type="entry name" value="Acyl_Trfase/lysoPLipase"/>
</dbReference>
<dbReference type="CDD" id="cd00828">
    <property type="entry name" value="elong_cond_enzymes"/>
    <property type="match status" value="1"/>
</dbReference>
<evidence type="ECO:0000259" key="7">
    <source>
        <dbReference type="PROSITE" id="PS50075"/>
    </source>
</evidence>
<dbReference type="Proteomes" id="UP000193922">
    <property type="component" value="Unassembled WGS sequence"/>
</dbReference>
<dbReference type="Pfam" id="PF18314">
    <property type="entry name" value="FAS_I_H"/>
    <property type="match status" value="1"/>
</dbReference>
<sequence length="2310" mass="253031">MRPRPCQIITVSYCNDVPVRVEIINSHGDRELVLGIDDSQVISLLVFASNGFEQSELCLRFRHHPSIAMAPIHEILDERDELIRKFYVQMWSAAGDSSLSDLTFAQKGLTVTQEHVSEFCRLIAPMDFLFVLAWPSILRSLTSDNIHCGLLKIVHLSNSFNFVDGSDQIAVSDTRVPVPWVEIDFGLTFTRRDNNVVQVRFDTMDDIAVLESKEWISWLESDASASSKAHVADIMYESGVAHGDPVASYLDRSQRKLDNRDDGMFVQALSSNWAYSYISGDYNPIHTNPYISDLVGLPGTITHGMWTSASTRSLIERYAQFVGMVLPGDKLETKLRHVGMKHGRMLIAGETFNADGKKVLICTAEVDQAPTAYVFTGQGSQQTGMGMDLYKSSAAAQGVWDRADKYMLKQYGVSLLDIVRSNPKEYTLEHSISSTQYHIQDPPLYPPVAYGLLHATQFTQPAIIIFELATVADLRSRALIHEDAVFAGHSLGEYIALAATSNVFTIEDTVDITFYRGMVMQSSVERDEFGRSPYGMFGEKALSAVVDLIGTQTSELLEIVNYNIQSQQYVVAGRLTNLNVLQRVLDTLFAIYSRDSTLVDLSAVSEVVSGILSDGPDMAPPQRGRATIPLAGIDVPFHSSLLLNGVEPFRLCVKKAVFESKLDYRRLINRYIPNLTSYFEMVYQITNSMAINHELQEWGSVQSSEDERDRLARVLLTELLAYQFASPVRWIETQNQILCNFSIRRLIEIGPTATLCGMAQKTLSLVGSAHPQSIAILHSEKDEQDIGYLFSAETDMDSTSDDAALQPEPTATAVAPLAAPPTPALPEAPATPVEAVQDAPIDPRDVVQVLVAQKLKRSLEDIEANRTIKDLTAGKSTLQNEIVGDLQKELGSGVPEKPEDLSLHDLGNSISSFSGTLGKHSSSQIARLFSTKMPGGFTVSSARNHLHSRFGLGSGRQDSVLLLALAMEPASRVDNGSAATIWLDSIAQLHAKRAGISLSTAVANGQGSHGPGAVVPGINSAEFEKMQKEQRALIIHQIQALAHHAGIDLREGSKARDAAVSASEKYQQRLDGLVHELGDDFLDGVAGIFEARKARVFDSSWNWARQALYEHIHSILTGAEGKQPPELSLARQHYLVNCASRPLLGHISGISAVLQGSEDRRVQYVIELCASLTKECERALHQDPVYREFSFPTCPQTHIDAKGSASYREALRSTEPSFSEYIEHMKAEENGQSPMLHLKAVQSSGRWEYCQQQTAEYFACLEDINTGGLSFSGKTALVTGCGKGSIGAQVLRRMLAGGAQVIATTSSYSRRTLQFFEDMYRECGAKGSQLVVVPFNQGSVDDVTALVGYIYSKKGLGWDLDYVVPFAAISEVGSDISQITSRSELAHRIMLTNLVRLLGEIRQTKALLHLETRPTLAVLPLSPNHGVFGGDGLYGESKIALETLANRWRSESWADYLSIAGAVIGWTRGTGLMDGNNLVAEKIEAHGVRTFSTVEMAFNILGLMHDGICDLAQTAPVWADLNGGFDCIDDLKSTVTMARSEITSVGNKRKMVSTDSALDYYTIHGPSTARSPITLPAGALANHQVRFPKVRTTTQLAHLKYMEGMINLDKVVVVTGFGEVGPYGSSACRWEMEAYGEFSLEGCIELAWVMGYTKHFNGSMMATGKHYTGWVDCATGEPVRNMDIKAKYEKRILEHTGIRFIEPELHNGYDPNRKTIMCELQIEHDMEPFEASSEAARQFKLKNGDRVDIWENAEGAWMVKFLKGAVIVVPKAMRFDRLVAAQIPSGWDPVRYGIQEDLVRQIDPITCYALVATVEALLRAGVTDPYELYQYFHVSEVGSTVGSGLGGCYSIQNVFHNRSLDKDMNSDVLQETFINVAAAWVNMLLLSSAGPVKPVVGACATSVLSIDVAVETIQSGKARVMLAGGIDDFAEDPSYEFAMMGATSNAVDEIANGRAPGEMSRPCTTTRSGFMEGEGAGIALLMSASAAIEAGAPIYGIIAMAGTATDKQGRSVPAPGKGVLVSAREGLATCRSRLLDMGYRRRQLKRRKVEIDNWVAEEMAIAEEDADAIQAEADAQRKEAMDTWGNSFWCRNPQISPLRGSLAVWGLTVDDIGAASFHGTSTKANDKNESALINTQLKHLGRTPGHAVPAVCQKWLTGHPKGAAAAWMLNGALQILDTGIIPGNRNADNISSELEEYDLIFYPNKTVKTSGVKAVLLKSFGFGQVGGEVLAVHPDYLLAALPDAELSAYQAKVQQRAQQATRYWQDVLVGNHSFVQAKDSPPFSGGQEQRVYLDPLARTSYDPASRRWKF</sequence>
<reference evidence="9 10" key="1">
    <citation type="submission" date="2016-07" db="EMBL/GenBank/DDBJ databases">
        <title>Pervasive Adenine N6-methylation of Active Genes in Fungi.</title>
        <authorList>
            <consortium name="DOE Joint Genome Institute"/>
            <person name="Mondo S.J."/>
            <person name="Dannebaum R.O."/>
            <person name="Kuo R.C."/>
            <person name="Labutti K."/>
            <person name="Haridas S."/>
            <person name="Kuo A."/>
            <person name="Salamov A."/>
            <person name="Ahrendt S.R."/>
            <person name="Lipzen A."/>
            <person name="Sullivan W."/>
            <person name="Andreopoulos W.B."/>
            <person name="Clum A."/>
            <person name="Lindquist E."/>
            <person name="Daum C."/>
            <person name="Ramamoorthy G.K."/>
            <person name="Gryganskyi A."/>
            <person name="Culley D."/>
            <person name="Magnuson J.K."/>
            <person name="James T.Y."/>
            <person name="O'Malley M.A."/>
            <person name="Stajich J.E."/>
            <person name="Spatafora J.W."/>
            <person name="Visel A."/>
            <person name="Grigoriev I.V."/>
        </authorList>
    </citation>
    <scope>NUCLEOTIDE SEQUENCE [LARGE SCALE GENOMIC DNA]</scope>
    <source>
        <strain evidence="9 10">ATCC 12442</strain>
    </source>
</reference>
<evidence type="ECO:0000313" key="10">
    <source>
        <dbReference type="Proteomes" id="UP000193922"/>
    </source>
</evidence>
<dbReference type="CDD" id="cd08950">
    <property type="entry name" value="KR_fFAS_SDR_c_like"/>
    <property type="match status" value="1"/>
</dbReference>
<keyword evidence="3" id="KW-0808">Transferase</keyword>
<dbReference type="Gene3D" id="3.40.47.10">
    <property type="match status" value="1"/>
</dbReference>
<dbReference type="InterPro" id="IPR014031">
    <property type="entry name" value="Ketoacyl_synth_C"/>
</dbReference>
<dbReference type="FunFam" id="3.30.70.2490:FF:000001">
    <property type="entry name" value="Fatty acid synthase subunit alpha"/>
    <property type="match status" value="1"/>
</dbReference>
<dbReference type="SUPFAM" id="SSF51735">
    <property type="entry name" value="NAD(P)-binding Rossmann-fold domains"/>
    <property type="match status" value="1"/>
</dbReference>
<dbReference type="Pfam" id="PF00698">
    <property type="entry name" value="Acyl_transf_1"/>
    <property type="match status" value="1"/>
</dbReference>
<dbReference type="GO" id="GO:0016491">
    <property type="term" value="F:oxidoreductase activity"/>
    <property type="evidence" value="ECO:0007669"/>
    <property type="project" value="UniProtKB-KW"/>
</dbReference>
<gene>
    <name evidence="9" type="ORF">DL89DRAFT_297889</name>
</gene>
<feature type="domain" description="Carrier" evidence="7">
    <location>
        <begin position="841"/>
        <end position="921"/>
    </location>
</feature>
<dbReference type="InterPro" id="IPR001227">
    <property type="entry name" value="Ac_transferase_dom_sf"/>
</dbReference>
<keyword evidence="6" id="KW-0560">Oxidoreductase</keyword>
<dbReference type="InterPro" id="IPR009081">
    <property type="entry name" value="PP-bd_ACP"/>
</dbReference>
<evidence type="ECO:0000256" key="4">
    <source>
        <dbReference type="ARBA" id="ARBA00022801"/>
    </source>
</evidence>
<dbReference type="SUPFAM" id="SSF54637">
    <property type="entry name" value="Thioesterase/thiol ester dehydrase-isomerase"/>
    <property type="match status" value="1"/>
</dbReference>
<dbReference type="STRING" id="61395.A0A1Y1VRT7"/>
<evidence type="ECO:0000259" key="8">
    <source>
        <dbReference type="PROSITE" id="PS52004"/>
    </source>
</evidence>
<keyword evidence="5" id="KW-0521">NADP</keyword>
<dbReference type="PROSITE" id="PS50075">
    <property type="entry name" value="CARRIER"/>
    <property type="match status" value="1"/>
</dbReference>
<dbReference type="InterPro" id="IPR036291">
    <property type="entry name" value="NAD(P)-bd_dom_sf"/>
</dbReference>
<dbReference type="InterPro" id="IPR050830">
    <property type="entry name" value="Fungal_FAS"/>
</dbReference>